<sequence>MEDSLGLILQGIQNINKRLDKIEENMATKDDINNLNKKLQSFHAENINADNKLLEAVNEIRNSVRFVNRKVADTELELDNIKNMKQ</sequence>
<organism evidence="2 3">
    <name type="scientific">Bacillus phage FADO</name>
    <dbReference type="NCBI Taxonomy" id="2917160"/>
    <lineage>
        <taxon>Viruses</taxon>
        <taxon>Duplodnaviria</taxon>
        <taxon>Heunggongvirae</taxon>
        <taxon>Uroviricota</taxon>
        <taxon>Caudoviricetes</taxon>
        <taxon>Heleneionescovirinae</taxon>
        <taxon>Zhangjivirus</taxon>
        <taxon>Zhangjivirus fado</taxon>
    </lineage>
</organism>
<evidence type="ECO:0000313" key="3">
    <source>
        <dbReference type="Proteomes" id="UP000831021"/>
    </source>
</evidence>
<keyword evidence="3" id="KW-1185">Reference proteome</keyword>
<evidence type="ECO:0000313" key="2">
    <source>
        <dbReference type="EMBL" id="UNY48823.1"/>
    </source>
</evidence>
<name>A0AAE9G5U4_9CAUD</name>
<accession>A0AAE9G5U4</accession>
<dbReference type="EMBL" id="OM236516">
    <property type="protein sequence ID" value="UNY48823.1"/>
    <property type="molecule type" value="Genomic_DNA"/>
</dbReference>
<protein>
    <submittedName>
        <fullName evidence="2">Uncharacterized protein</fullName>
    </submittedName>
</protein>
<gene>
    <name evidence="2" type="ORF">fado_108</name>
</gene>
<keyword evidence="1" id="KW-0175">Coiled coil</keyword>
<dbReference type="Proteomes" id="UP000831021">
    <property type="component" value="Segment"/>
</dbReference>
<proteinExistence type="predicted"/>
<reference evidence="2 3" key="1">
    <citation type="submission" date="2022-01" db="EMBL/GenBank/DDBJ databases">
        <authorList>
            <person name="Stokar-Avihail A."/>
        </authorList>
    </citation>
    <scope>NUCLEOTIDE SEQUENCE [LARGE SCALE GENOMIC DNA]</scope>
</reference>
<feature type="coiled-coil region" evidence="1">
    <location>
        <begin position="12"/>
        <end position="84"/>
    </location>
</feature>
<evidence type="ECO:0000256" key="1">
    <source>
        <dbReference type="SAM" id="Coils"/>
    </source>
</evidence>